<evidence type="ECO:0000256" key="1">
    <source>
        <dbReference type="SAM" id="MobiDB-lite"/>
    </source>
</evidence>
<feature type="transmembrane region" description="Helical" evidence="2">
    <location>
        <begin position="232"/>
        <end position="251"/>
    </location>
</feature>
<dbReference type="PANTHER" id="PTHR23028:SF53">
    <property type="entry name" value="ACYL_TRANSF_3 DOMAIN-CONTAINING PROTEIN"/>
    <property type="match status" value="1"/>
</dbReference>
<feature type="transmembrane region" description="Helical" evidence="2">
    <location>
        <begin position="317"/>
        <end position="338"/>
    </location>
</feature>
<organism evidence="4 5">
    <name type="scientific">Actinoallomurus iriomotensis</name>
    <dbReference type="NCBI Taxonomy" id="478107"/>
    <lineage>
        <taxon>Bacteria</taxon>
        <taxon>Bacillati</taxon>
        <taxon>Actinomycetota</taxon>
        <taxon>Actinomycetes</taxon>
        <taxon>Streptosporangiales</taxon>
        <taxon>Thermomonosporaceae</taxon>
        <taxon>Actinoallomurus</taxon>
    </lineage>
</organism>
<evidence type="ECO:0000313" key="5">
    <source>
        <dbReference type="Proteomes" id="UP001165135"/>
    </source>
</evidence>
<keyword evidence="4" id="KW-0012">Acyltransferase</keyword>
<proteinExistence type="predicted"/>
<protein>
    <submittedName>
        <fullName evidence="4">Acyltransferase</fullName>
    </submittedName>
</protein>
<evidence type="ECO:0000313" key="4">
    <source>
        <dbReference type="EMBL" id="GLY80275.1"/>
    </source>
</evidence>
<dbReference type="InterPro" id="IPR002656">
    <property type="entry name" value="Acyl_transf_3_dom"/>
</dbReference>
<feature type="transmembrane region" description="Helical" evidence="2">
    <location>
        <begin position="350"/>
        <end position="368"/>
    </location>
</feature>
<dbReference type="Pfam" id="PF01757">
    <property type="entry name" value="Acyl_transf_3"/>
    <property type="match status" value="1"/>
</dbReference>
<feature type="transmembrane region" description="Helical" evidence="2">
    <location>
        <begin position="286"/>
        <end position="305"/>
    </location>
</feature>
<dbReference type="Proteomes" id="UP001165135">
    <property type="component" value="Unassembled WGS sequence"/>
</dbReference>
<dbReference type="AlphaFoldDB" id="A0A9W6RUS1"/>
<reference evidence="4" key="1">
    <citation type="submission" date="2023-03" db="EMBL/GenBank/DDBJ databases">
        <title>Actinoallomurus iriomotensis NBRC 103681.</title>
        <authorList>
            <person name="Ichikawa N."/>
            <person name="Sato H."/>
            <person name="Tonouchi N."/>
        </authorList>
    </citation>
    <scope>NUCLEOTIDE SEQUENCE</scope>
    <source>
        <strain evidence="4">NBRC 103681</strain>
    </source>
</reference>
<evidence type="ECO:0000256" key="2">
    <source>
        <dbReference type="SAM" id="Phobius"/>
    </source>
</evidence>
<feature type="transmembrane region" description="Helical" evidence="2">
    <location>
        <begin position="208"/>
        <end position="227"/>
    </location>
</feature>
<dbReference type="GO" id="GO:0000271">
    <property type="term" value="P:polysaccharide biosynthetic process"/>
    <property type="evidence" value="ECO:0007669"/>
    <property type="project" value="TreeGrafter"/>
</dbReference>
<name>A0A9W6RUS1_9ACTN</name>
<dbReference type="InterPro" id="IPR050879">
    <property type="entry name" value="Acyltransferase_3"/>
</dbReference>
<feature type="transmembrane region" description="Helical" evidence="2">
    <location>
        <begin position="380"/>
        <end position="401"/>
    </location>
</feature>
<dbReference type="RefSeq" id="WP_285633000.1">
    <property type="nucleotide sequence ID" value="NZ_BSTJ01000014.1"/>
</dbReference>
<evidence type="ECO:0000259" key="3">
    <source>
        <dbReference type="Pfam" id="PF01757"/>
    </source>
</evidence>
<feature type="transmembrane region" description="Helical" evidence="2">
    <location>
        <begin position="58"/>
        <end position="79"/>
    </location>
</feature>
<comment type="caution">
    <text evidence="4">The sequence shown here is derived from an EMBL/GenBank/DDBJ whole genome shotgun (WGS) entry which is preliminary data.</text>
</comment>
<dbReference type="PANTHER" id="PTHR23028">
    <property type="entry name" value="ACETYLTRANSFERASE"/>
    <property type="match status" value="1"/>
</dbReference>
<keyword evidence="2" id="KW-1133">Transmembrane helix</keyword>
<dbReference type="GO" id="GO:0016747">
    <property type="term" value="F:acyltransferase activity, transferring groups other than amino-acyl groups"/>
    <property type="evidence" value="ECO:0007669"/>
    <property type="project" value="InterPro"/>
</dbReference>
<sequence>MSRVPVFSRPFRRAGPAAAGGPKRLVWLDLLRGIAAMVVALHHATYYFTPGWRAGLRLWFDPGLYGVLVFFLVSGYIIPASLERHGQVRGFWISRLLRIYPLLTVACVITVLPFLLGVRGLRAGLEQYRPATAVLAHLTMLQDVLAVPNVINVLWTLSYEMAFYLLVVALFVVGAHRRSAPVAVVLVAGAVVAGGLLPMAALSTRAGVGPIVALAALTMAAAVLAAVSSRPALRTAGGLLGGALALTLVSVNSRVGAWQGLAILAVMFTGTVLYRAEHGQIRRRTAAAATALVLAGAVAAAVWHADVSMSEAQADAFGAYWTWSIVLAGVTFAAGWALRHRRIPRGLAGLGKISFSLYLLHPVLLMVSDQLGGTPDHDDVLRLLVFVLVLIGASTLTYHYVEVPFQRLGRRLGRRSRDARPRSTATPAPPPAESRPTPEPPVTSR</sequence>
<feature type="region of interest" description="Disordered" evidence="1">
    <location>
        <begin position="414"/>
        <end position="445"/>
    </location>
</feature>
<feature type="transmembrane region" description="Helical" evidence="2">
    <location>
        <begin position="30"/>
        <end position="49"/>
    </location>
</feature>
<keyword evidence="4" id="KW-0808">Transferase</keyword>
<keyword evidence="2" id="KW-0812">Transmembrane</keyword>
<dbReference type="GO" id="GO:0016020">
    <property type="term" value="C:membrane"/>
    <property type="evidence" value="ECO:0007669"/>
    <property type="project" value="TreeGrafter"/>
</dbReference>
<keyword evidence="2" id="KW-0472">Membrane</keyword>
<feature type="transmembrane region" description="Helical" evidence="2">
    <location>
        <begin position="157"/>
        <end position="175"/>
    </location>
</feature>
<accession>A0A9W6RUS1</accession>
<feature type="transmembrane region" description="Helical" evidence="2">
    <location>
        <begin position="257"/>
        <end position="274"/>
    </location>
</feature>
<feature type="compositionally biased region" description="Pro residues" evidence="1">
    <location>
        <begin position="427"/>
        <end position="445"/>
    </location>
</feature>
<feature type="transmembrane region" description="Helical" evidence="2">
    <location>
        <begin position="99"/>
        <end position="118"/>
    </location>
</feature>
<gene>
    <name evidence="4" type="primary">exoZ</name>
    <name evidence="4" type="ORF">Airi01_085420</name>
</gene>
<feature type="transmembrane region" description="Helical" evidence="2">
    <location>
        <begin position="182"/>
        <end position="202"/>
    </location>
</feature>
<dbReference type="EMBL" id="BSTJ01000014">
    <property type="protein sequence ID" value="GLY80275.1"/>
    <property type="molecule type" value="Genomic_DNA"/>
</dbReference>
<feature type="domain" description="Acyltransferase 3" evidence="3">
    <location>
        <begin position="26"/>
        <end position="393"/>
    </location>
</feature>